<reference evidence="2 3" key="1">
    <citation type="journal article" date="2019" name="Nat. Ecol. Evol.">
        <title>Megaphylogeny resolves global patterns of mushroom evolution.</title>
        <authorList>
            <person name="Varga T."/>
            <person name="Krizsan K."/>
            <person name="Foldi C."/>
            <person name="Dima B."/>
            <person name="Sanchez-Garcia M."/>
            <person name="Sanchez-Ramirez S."/>
            <person name="Szollosi G.J."/>
            <person name="Szarkandi J.G."/>
            <person name="Papp V."/>
            <person name="Albert L."/>
            <person name="Andreopoulos W."/>
            <person name="Angelini C."/>
            <person name="Antonin V."/>
            <person name="Barry K.W."/>
            <person name="Bougher N.L."/>
            <person name="Buchanan P."/>
            <person name="Buyck B."/>
            <person name="Bense V."/>
            <person name="Catcheside P."/>
            <person name="Chovatia M."/>
            <person name="Cooper J."/>
            <person name="Damon W."/>
            <person name="Desjardin D."/>
            <person name="Finy P."/>
            <person name="Geml J."/>
            <person name="Haridas S."/>
            <person name="Hughes K."/>
            <person name="Justo A."/>
            <person name="Karasinski D."/>
            <person name="Kautmanova I."/>
            <person name="Kiss B."/>
            <person name="Kocsube S."/>
            <person name="Kotiranta H."/>
            <person name="LaButti K.M."/>
            <person name="Lechner B.E."/>
            <person name="Liimatainen K."/>
            <person name="Lipzen A."/>
            <person name="Lukacs Z."/>
            <person name="Mihaltcheva S."/>
            <person name="Morgado L.N."/>
            <person name="Niskanen T."/>
            <person name="Noordeloos M.E."/>
            <person name="Ohm R.A."/>
            <person name="Ortiz-Santana B."/>
            <person name="Ovrebo C."/>
            <person name="Racz N."/>
            <person name="Riley R."/>
            <person name="Savchenko A."/>
            <person name="Shiryaev A."/>
            <person name="Soop K."/>
            <person name="Spirin V."/>
            <person name="Szebenyi C."/>
            <person name="Tomsovsky M."/>
            <person name="Tulloss R.E."/>
            <person name="Uehling J."/>
            <person name="Grigoriev I.V."/>
            <person name="Vagvolgyi C."/>
            <person name="Papp T."/>
            <person name="Martin F.M."/>
            <person name="Miettinen O."/>
            <person name="Hibbett D.S."/>
            <person name="Nagy L.G."/>
        </authorList>
    </citation>
    <scope>NUCLEOTIDE SEQUENCE [LARGE SCALE GENOMIC DNA]</scope>
    <source>
        <strain evidence="2 3">CBS 309.79</strain>
    </source>
</reference>
<organism evidence="2 3">
    <name type="scientific">Pterulicium gracile</name>
    <dbReference type="NCBI Taxonomy" id="1884261"/>
    <lineage>
        <taxon>Eukaryota</taxon>
        <taxon>Fungi</taxon>
        <taxon>Dikarya</taxon>
        <taxon>Basidiomycota</taxon>
        <taxon>Agaricomycotina</taxon>
        <taxon>Agaricomycetes</taxon>
        <taxon>Agaricomycetidae</taxon>
        <taxon>Agaricales</taxon>
        <taxon>Pleurotineae</taxon>
        <taxon>Pterulaceae</taxon>
        <taxon>Pterulicium</taxon>
    </lineage>
</organism>
<sequence length="191" mass="21363">MFQERLAFNQRRTKAVHHKARAGTECSQYCFKSRDGRCEDSDPRPFKRCLHCHPSHRPFHGFALQHAQVFLGNLLCPPLIIAASPDGFNANDEPQKTFSIRKICSLSPIYVKSCRSSSDPAVHPPPSSPLSSASTKAESPRTRLISGFSFVPFHPPVPVPPSGRSGRRPAISKHHAHHEHRRIMIFQTATT</sequence>
<protein>
    <submittedName>
        <fullName evidence="2">Uncharacterized protein</fullName>
    </submittedName>
</protein>
<feature type="region of interest" description="Disordered" evidence="1">
    <location>
        <begin position="157"/>
        <end position="179"/>
    </location>
</feature>
<proteinExistence type="predicted"/>
<name>A0A5C3QK21_9AGAR</name>
<dbReference type="Proteomes" id="UP000305067">
    <property type="component" value="Unassembled WGS sequence"/>
</dbReference>
<keyword evidence="3" id="KW-1185">Reference proteome</keyword>
<dbReference type="EMBL" id="ML178828">
    <property type="protein sequence ID" value="TFL00589.1"/>
    <property type="molecule type" value="Genomic_DNA"/>
</dbReference>
<evidence type="ECO:0000256" key="1">
    <source>
        <dbReference type="SAM" id="MobiDB-lite"/>
    </source>
</evidence>
<evidence type="ECO:0000313" key="2">
    <source>
        <dbReference type="EMBL" id="TFL00589.1"/>
    </source>
</evidence>
<feature type="region of interest" description="Disordered" evidence="1">
    <location>
        <begin position="117"/>
        <end position="138"/>
    </location>
</feature>
<evidence type="ECO:0000313" key="3">
    <source>
        <dbReference type="Proteomes" id="UP000305067"/>
    </source>
</evidence>
<feature type="compositionally biased region" description="Basic residues" evidence="1">
    <location>
        <begin position="165"/>
        <end position="179"/>
    </location>
</feature>
<gene>
    <name evidence="2" type="ORF">BDV98DRAFT_105592</name>
</gene>
<dbReference type="AlphaFoldDB" id="A0A5C3QK21"/>
<accession>A0A5C3QK21</accession>